<reference evidence="1" key="1">
    <citation type="submission" date="2022-10" db="EMBL/GenBank/DDBJ databases">
        <authorList>
            <person name="Hyden B.L."/>
            <person name="Feng K."/>
            <person name="Yates T."/>
            <person name="Jawdy S."/>
            <person name="Smart L.B."/>
            <person name="Muchero W."/>
        </authorList>
    </citation>
    <scope>NUCLEOTIDE SEQUENCE</scope>
    <source>
        <tissue evidence="1">Shoot tip</tissue>
    </source>
</reference>
<gene>
    <name evidence="1" type="ORF">OIU77_015193</name>
</gene>
<organism evidence="1 2">
    <name type="scientific">Salix suchowensis</name>
    <dbReference type="NCBI Taxonomy" id="1278906"/>
    <lineage>
        <taxon>Eukaryota</taxon>
        <taxon>Viridiplantae</taxon>
        <taxon>Streptophyta</taxon>
        <taxon>Embryophyta</taxon>
        <taxon>Tracheophyta</taxon>
        <taxon>Spermatophyta</taxon>
        <taxon>Magnoliopsida</taxon>
        <taxon>eudicotyledons</taxon>
        <taxon>Gunneridae</taxon>
        <taxon>Pentapetalae</taxon>
        <taxon>rosids</taxon>
        <taxon>fabids</taxon>
        <taxon>Malpighiales</taxon>
        <taxon>Salicaceae</taxon>
        <taxon>Saliceae</taxon>
        <taxon>Salix</taxon>
    </lineage>
</organism>
<name>A0ABQ8ZRW6_9ROSI</name>
<dbReference type="EMBL" id="JAPFFI010000026">
    <property type="protein sequence ID" value="KAJ6309391.1"/>
    <property type="molecule type" value="Genomic_DNA"/>
</dbReference>
<sequence length="35" mass="3922">MIWDFTGGSTLVWSFDALRSSTFNGCSVRFSVCDE</sequence>
<keyword evidence="2" id="KW-1185">Reference proteome</keyword>
<accession>A0ABQ8ZRW6</accession>
<dbReference type="Proteomes" id="UP001141253">
    <property type="component" value="Unassembled WGS sequence"/>
</dbReference>
<comment type="caution">
    <text evidence="1">The sequence shown here is derived from an EMBL/GenBank/DDBJ whole genome shotgun (WGS) entry which is preliminary data.</text>
</comment>
<proteinExistence type="predicted"/>
<reference evidence="1" key="2">
    <citation type="journal article" date="2023" name="Int. J. Mol. Sci.">
        <title>De Novo Assembly and Annotation of 11 Diverse Shrub Willow (Salix) Genomes Reveals Novel Gene Organization in Sex-Linked Regions.</title>
        <authorList>
            <person name="Hyden B."/>
            <person name="Feng K."/>
            <person name="Yates T.B."/>
            <person name="Jawdy S."/>
            <person name="Cereghino C."/>
            <person name="Smart L.B."/>
            <person name="Muchero W."/>
        </authorList>
    </citation>
    <scope>NUCLEOTIDE SEQUENCE</scope>
    <source>
        <tissue evidence="1">Shoot tip</tissue>
    </source>
</reference>
<protein>
    <submittedName>
        <fullName evidence="1">Uncharacterized protein</fullName>
    </submittedName>
</protein>
<evidence type="ECO:0000313" key="1">
    <source>
        <dbReference type="EMBL" id="KAJ6309391.1"/>
    </source>
</evidence>
<evidence type="ECO:0000313" key="2">
    <source>
        <dbReference type="Proteomes" id="UP001141253"/>
    </source>
</evidence>